<organism evidence="4">
    <name type="scientific">Chlorobaculum parvum</name>
    <dbReference type="NCBI Taxonomy" id="274539"/>
    <lineage>
        <taxon>Bacteria</taxon>
        <taxon>Pseudomonadati</taxon>
        <taxon>Chlorobiota</taxon>
        <taxon>Chlorobiia</taxon>
        <taxon>Chlorobiales</taxon>
        <taxon>Chlorobiaceae</taxon>
        <taxon>Chlorobaculum</taxon>
    </lineage>
</organism>
<reference evidence="4" key="1">
    <citation type="journal article" date="2020" name="mSystems">
        <title>Genome- and Community-Level Interaction Insights into Carbon Utilization and Element Cycling Functions of Hydrothermarchaeota in Hydrothermal Sediment.</title>
        <authorList>
            <person name="Zhou Z."/>
            <person name="Liu Y."/>
            <person name="Xu W."/>
            <person name="Pan J."/>
            <person name="Luo Z.H."/>
            <person name="Li M."/>
        </authorList>
    </citation>
    <scope>NUCLEOTIDE SEQUENCE [LARGE SCALE GENOMIC DNA]</scope>
    <source>
        <strain evidence="4">HyVt-633</strain>
    </source>
</reference>
<evidence type="ECO:0000256" key="1">
    <source>
        <dbReference type="ARBA" id="ARBA00022630"/>
    </source>
</evidence>
<dbReference type="EMBL" id="DRSQ01000033">
    <property type="protein sequence ID" value="HHE31336.1"/>
    <property type="molecule type" value="Genomic_DNA"/>
</dbReference>
<keyword evidence="1" id="KW-0285">Flavoprotein</keyword>
<keyword evidence="2" id="KW-0560">Oxidoreductase</keyword>
<dbReference type="PANTHER" id="PTHR43656">
    <property type="entry name" value="BINDING OXIDOREDUCTASE, PUTATIVE (AFU_ORTHOLOGUE AFUA_2G08260)-RELATED"/>
    <property type="match status" value="1"/>
</dbReference>
<evidence type="ECO:0000256" key="2">
    <source>
        <dbReference type="ARBA" id="ARBA00023002"/>
    </source>
</evidence>
<dbReference type="PANTHER" id="PTHR43656:SF2">
    <property type="entry name" value="BINDING OXIDOREDUCTASE, PUTATIVE (AFU_ORTHOLOGUE AFUA_2G08260)-RELATED"/>
    <property type="match status" value="1"/>
</dbReference>
<evidence type="ECO:0000259" key="3">
    <source>
        <dbReference type="Pfam" id="PF00724"/>
    </source>
</evidence>
<dbReference type="Proteomes" id="UP000886058">
    <property type="component" value="Unassembled WGS sequence"/>
</dbReference>
<dbReference type="GO" id="GO:0016491">
    <property type="term" value="F:oxidoreductase activity"/>
    <property type="evidence" value="ECO:0007669"/>
    <property type="project" value="UniProtKB-KW"/>
</dbReference>
<dbReference type="CDD" id="cd02803">
    <property type="entry name" value="OYE_like_FMN_family"/>
    <property type="match status" value="1"/>
</dbReference>
<comment type="caution">
    <text evidence="4">The sequence shown here is derived from an EMBL/GenBank/DDBJ whole genome shotgun (WGS) entry which is preliminary data.</text>
</comment>
<protein>
    <submittedName>
        <fullName evidence="4">NADH:flavin oxidoreductase</fullName>
    </submittedName>
</protein>
<sequence>MFEPARIGSIQLRNRFLRSATHEGMADANGAPTESLEELYVRLAKGEAGAVITGYAGVLQQGRSSFPGMLMLHDDGLVPAYRQLVEAVHRAGAPVIAQLAHCGRQTRSAVTGKRTVAPSAQKDPFFTEEVPHELSDSGIREIIEAFSGAAVRARVSGFDGVQLHCAHGYLLAQFLSPFSNRRTDRWGGSIDNRFRIVSEIMQSIRRKVGDFPVLAKINAYDGMKGGMKVEDAVQIAMMLEQTGCAAVEVSSGVISEGLAVMRGPKTPLDPLFEANFKFASIPQLLQPVLKRMLPPFLPASPKPYRCYNVQASQEIKSHVSMPVIVVGGIHTLEDATVALSGNRADFVSMSRPFITEPAIVRKFREGRQAISKCTMCNYCAIMIEQEPLQCWNGRLPDRS</sequence>
<dbReference type="GO" id="GO:0010181">
    <property type="term" value="F:FMN binding"/>
    <property type="evidence" value="ECO:0007669"/>
    <property type="project" value="InterPro"/>
</dbReference>
<evidence type="ECO:0000313" key="4">
    <source>
        <dbReference type="EMBL" id="HHE31336.1"/>
    </source>
</evidence>
<gene>
    <name evidence="4" type="ORF">ENL07_01510</name>
</gene>
<proteinExistence type="predicted"/>
<dbReference type="InterPro" id="IPR001155">
    <property type="entry name" value="OxRdtase_FMN_N"/>
</dbReference>
<feature type="domain" description="NADH:flavin oxidoreductase/NADH oxidase N-terminal" evidence="3">
    <location>
        <begin position="1"/>
        <end position="251"/>
    </location>
</feature>
<dbReference type="AlphaFoldDB" id="A0A7C5DD12"/>
<feature type="domain" description="NADH:flavin oxidoreductase/NADH oxidase N-terminal" evidence="3">
    <location>
        <begin position="305"/>
        <end position="368"/>
    </location>
</feature>
<dbReference type="InterPro" id="IPR013785">
    <property type="entry name" value="Aldolase_TIM"/>
</dbReference>
<name>A0A7C5DD12_9CHLB</name>
<dbReference type="Gene3D" id="3.20.20.70">
    <property type="entry name" value="Aldolase class I"/>
    <property type="match status" value="1"/>
</dbReference>
<dbReference type="SUPFAM" id="SSF51395">
    <property type="entry name" value="FMN-linked oxidoreductases"/>
    <property type="match status" value="1"/>
</dbReference>
<dbReference type="InterPro" id="IPR051799">
    <property type="entry name" value="NADH_flavin_oxidoreductase"/>
</dbReference>
<accession>A0A7C5DD12</accession>
<dbReference type="Pfam" id="PF00724">
    <property type="entry name" value="Oxidored_FMN"/>
    <property type="match status" value="2"/>
</dbReference>